<dbReference type="PROSITE" id="PS51257">
    <property type="entry name" value="PROKAR_LIPOPROTEIN"/>
    <property type="match status" value="1"/>
</dbReference>
<keyword evidence="2" id="KW-0732">Signal</keyword>
<evidence type="ECO:0000313" key="4">
    <source>
        <dbReference type="Proteomes" id="UP001183809"/>
    </source>
</evidence>
<dbReference type="Proteomes" id="UP001183809">
    <property type="component" value="Unassembled WGS sequence"/>
</dbReference>
<keyword evidence="4" id="KW-1185">Reference proteome</keyword>
<feature type="compositionally biased region" description="Low complexity" evidence="1">
    <location>
        <begin position="38"/>
        <end position="71"/>
    </location>
</feature>
<evidence type="ECO:0000256" key="2">
    <source>
        <dbReference type="SAM" id="SignalP"/>
    </source>
</evidence>
<proteinExistence type="predicted"/>
<reference evidence="4" key="1">
    <citation type="submission" date="2023-07" db="EMBL/GenBank/DDBJ databases">
        <title>30 novel species of actinomycetes from the DSMZ collection.</title>
        <authorList>
            <person name="Nouioui I."/>
        </authorList>
    </citation>
    <scope>NUCLEOTIDE SEQUENCE [LARGE SCALE GENOMIC DNA]</scope>
    <source>
        <strain evidence="4">DSM 41699</strain>
    </source>
</reference>
<dbReference type="EMBL" id="JAVREY010000004">
    <property type="protein sequence ID" value="MDT0462428.1"/>
    <property type="molecule type" value="Genomic_DNA"/>
</dbReference>
<feature type="region of interest" description="Disordered" evidence="1">
    <location>
        <begin position="29"/>
        <end position="75"/>
    </location>
</feature>
<comment type="caution">
    <text evidence="3">The sequence shown here is derived from an EMBL/GenBank/DDBJ whole genome shotgun (WGS) entry which is preliminary data.</text>
</comment>
<protein>
    <recommendedName>
        <fullName evidence="5">Proteinase inhibitor I42 chagasin domain-containing protein</fullName>
    </recommendedName>
</protein>
<name>A0ABU2TNB5_9ACTN</name>
<evidence type="ECO:0000313" key="3">
    <source>
        <dbReference type="EMBL" id="MDT0462428.1"/>
    </source>
</evidence>
<organism evidence="3 4">
    <name type="scientific">Streptomyces gibsoniae</name>
    <dbReference type="NCBI Taxonomy" id="3075529"/>
    <lineage>
        <taxon>Bacteria</taxon>
        <taxon>Bacillati</taxon>
        <taxon>Actinomycetota</taxon>
        <taxon>Actinomycetes</taxon>
        <taxon>Kitasatosporales</taxon>
        <taxon>Streptomycetaceae</taxon>
        <taxon>Streptomyces</taxon>
    </lineage>
</organism>
<evidence type="ECO:0000256" key="1">
    <source>
        <dbReference type="SAM" id="MobiDB-lite"/>
    </source>
</evidence>
<sequence>MRRTNPHGTITITLVATATLLLAGCGGGHSGAAGTGGSPSRPTAAPSASPSASPSAPPSASAPVSPSPTATGRGCAPEVRLTAADRGHTVCLTTHGKIRLTLDGSKDRPWSPVKADGGALKAVNAGIGSAPGTTIAAFEAVAPGTAQLIATRPLCTKTPGQASCLGIERWSVTVTVATP</sequence>
<dbReference type="RefSeq" id="WP_311692377.1">
    <property type="nucleotide sequence ID" value="NZ_JAVREY010000004.1"/>
</dbReference>
<gene>
    <name evidence="3" type="ORF">RM764_05305</name>
</gene>
<accession>A0ABU2TNB5</accession>
<feature type="signal peptide" evidence="2">
    <location>
        <begin position="1"/>
        <end position="23"/>
    </location>
</feature>
<evidence type="ECO:0008006" key="5">
    <source>
        <dbReference type="Google" id="ProtNLM"/>
    </source>
</evidence>
<feature type="chain" id="PRO_5047022403" description="Proteinase inhibitor I42 chagasin domain-containing protein" evidence="2">
    <location>
        <begin position="24"/>
        <end position="179"/>
    </location>
</feature>